<evidence type="ECO:0000256" key="10">
    <source>
        <dbReference type="RuleBase" id="RU364125"/>
    </source>
</evidence>
<organism evidence="12 13">
    <name type="scientific">Mariprofundus erugo</name>
    <dbReference type="NCBI Taxonomy" id="2528639"/>
    <lineage>
        <taxon>Bacteria</taxon>
        <taxon>Pseudomonadati</taxon>
        <taxon>Pseudomonadota</taxon>
        <taxon>Candidatius Mariprofundia</taxon>
        <taxon>Mariprofundales</taxon>
        <taxon>Mariprofundaceae</taxon>
        <taxon>Mariprofundus</taxon>
    </lineage>
</organism>
<keyword evidence="10" id="KW-0997">Cell inner membrane</keyword>
<evidence type="ECO:0000256" key="8">
    <source>
        <dbReference type="ARBA" id="ARBA00022989"/>
    </source>
</evidence>
<dbReference type="RefSeq" id="WP_138239540.1">
    <property type="nucleotide sequence ID" value="NZ_VBRY01000008.1"/>
</dbReference>
<keyword evidence="6 10" id="KW-0812">Transmembrane</keyword>
<evidence type="ECO:0000256" key="1">
    <source>
        <dbReference type="ARBA" id="ARBA00002254"/>
    </source>
</evidence>
<dbReference type="Pfam" id="PF03748">
    <property type="entry name" value="FliL"/>
    <property type="match status" value="1"/>
</dbReference>
<feature type="region of interest" description="Disordered" evidence="11">
    <location>
        <begin position="46"/>
        <end position="69"/>
    </location>
</feature>
<comment type="similarity">
    <text evidence="3 10">Belongs to the FliL family.</text>
</comment>
<evidence type="ECO:0000256" key="2">
    <source>
        <dbReference type="ARBA" id="ARBA00004162"/>
    </source>
</evidence>
<dbReference type="GO" id="GO:0006935">
    <property type="term" value="P:chemotaxis"/>
    <property type="evidence" value="ECO:0007669"/>
    <property type="project" value="UniProtKB-KW"/>
</dbReference>
<gene>
    <name evidence="12" type="ORF">FEF65_09310</name>
</gene>
<dbReference type="PANTHER" id="PTHR35091:SF2">
    <property type="entry name" value="FLAGELLAR PROTEIN FLIL"/>
    <property type="match status" value="1"/>
</dbReference>
<evidence type="ECO:0000256" key="7">
    <source>
        <dbReference type="ARBA" id="ARBA00022779"/>
    </source>
</evidence>
<name>A0A5R9GKL3_9PROT</name>
<dbReference type="GO" id="GO:0005886">
    <property type="term" value="C:plasma membrane"/>
    <property type="evidence" value="ECO:0007669"/>
    <property type="project" value="UniProtKB-SubCell"/>
</dbReference>
<dbReference type="EMBL" id="VBRY01000008">
    <property type="protein sequence ID" value="TLS66710.1"/>
    <property type="molecule type" value="Genomic_DNA"/>
</dbReference>
<keyword evidence="9 10" id="KW-0472">Membrane</keyword>
<keyword evidence="7 10" id="KW-0283">Flagellar rotation</keyword>
<dbReference type="GO" id="GO:0009425">
    <property type="term" value="C:bacterial-type flagellum basal body"/>
    <property type="evidence" value="ECO:0007669"/>
    <property type="project" value="InterPro"/>
</dbReference>
<evidence type="ECO:0000256" key="9">
    <source>
        <dbReference type="ARBA" id="ARBA00023136"/>
    </source>
</evidence>
<evidence type="ECO:0000313" key="13">
    <source>
        <dbReference type="Proteomes" id="UP000306585"/>
    </source>
</evidence>
<keyword evidence="5 10" id="KW-0145">Chemotaxis</keyword>
<comment type="caution">
    <text evidence="12">The sequence shown here is derived from an EMBL/GenBank/DDBJ whole genome shotgun (WGS) entry which is preliminary data.</text>
</comment>
<keyword evidence="12" id="KW-0282">Flagellum</keyword>
<comment type="subcellular location">
    <subcellularLocation>
        <location evidence="10">Cell inner membrane</location>
    </subcellularLocation>
    <subcellularLocation>
        <location evidence="2">Cell membrane</location>
        <topology evidence="2">Single-pass membrane protein</topology>
    </subcellularLocation>
</comment>
<reference evidence="12 13" key="1">
    <citation type="journal article" date="2019" name="Appl. Environ. Microbiol.">
        <title>Environmental Evidence and Genomic Insight of Iron-oxidizing Bacteria Preference Towards More Corrosion Resistant Stainless Steel at Higher Salinities.</title>
        <authorList>
            <person name="Garrison C.E."/>
            <person name="Price K.A."/>
            <person name="Field E.K."/>
        </authorList>
    </citation>
    <scope>NUCLEOTIDE SEQUENCE [LARGE SCALE GENOMIC DNA]</scope>
    <source>
        <strain evidence="12 13">P3</strain>
    </source>
</reference>
<keyword evidence="13" id="KW-1185">Reference proteome</keyword>
<keyword evidence="4" id="KW-1003">Cell membrane</keyword>
<feature type="transmembrane region" description="Helical" evidence="10">
    <location>
        <begin position="16"/>
        <end position="37"/>
    </location>
</feature>
<evidence type="ECO:0000256" key="5">
    <source>
        <dbReference type="ARBA" id="ARBA00022500"/>
    </source>
</evidence>
<evidence type="ECO:0000313" key="12">
    <source>
        <dbReference type="EMBL" id="TLS66710.1"/>
    </source>
</evidence>
<evidence type="ECO:0000256" key="3">
    <source>
        <dbReference type="ARBA" id="ARBA00008281"/>
    </source>
</evidence>
<keyword evidence="8 10" id="KW-1133">Transmembrane helix</keyword>
<protein>
    <recommendedName>
        <fullName evidence="10">Flagellar protein FliL</fullName>
    </recommendedName>
</protein>
<keyword evidence="12" id="KW-0969">Cilium</keyword>
<keyword evidence="12" id="KW-0966">Cell projection</keyword>
<dbReference type="AlphaFoldDB" id="A0A5R9GKL3"/>
<dbReference type="InterPro" id="IPR005503">
    <property type="entry name" value="FliL"/>
</dbReference>
<accession>A0A5R9GKL3</accession>
<dbReference type="GO" id="GO:0071978">
    <property type="term" value="P:bacterial-type flagellum-dependent swarming motility"/>
    <property type="evidence" value="ECO:0007669"/>
    <property type="project" value="TreeGrafter"/>
</dbReference>
<evidence type="ECO:0000256" key="11">
    <source>
        <dbReference type="SAM" id="MobiDB-lite"/>
    </source>
</evidence>
<comment type="function">
    <text evidence="1 10">Controls the rotational direction of flagella during chemotaxis.</text>
</comment>
<evidence type="ECO:0000256" key="4">
    <source>
        <dbReference type="ARBA" id="ARBA00022475"/>
    </source>
</evidence>
<proteinExistence type="inferred from homology"/>
<dbReference type="Proteomes" id="UP000306585">
    <property type="component" value="Unassembled WGS sequence"/>
</dbReference>
<dbReference type="PANTHER" id="PTHR35091">
    <property type="entry name" value="FLAGELLAR PROTEIN FLIL"/>
    <property type="match status" value="1"/>
</dbReference>
<evidence type="ECO:0000256" key="6">
    <source>
        <dbReference type="ARBA" id="ARBA00022692"/>
    </source>
</evidence>
<sequence>MAEDAKEEKGKSSGGLLPIINLALLVLVLAVGGFIAWKLMSMEQPAADADKKPVTQTEETALPEAEEENAGPPIMIDIDNITVNLADTDESRFLRTKIKLEVRSEEAKTKVTENMVKINDLIITMLASKTFAEIRTPQGKYALKEDMVYRLNRIVGGKPIKNLYFTDFVSQ</sequence>